<dbReference type="RefSeq" id="WP_027227982.1">
    <property type="nucleotide sequence ID" value="NZ_CP017601.1"/>
</dbReference>
<evidence type="ECO:0000313" key="1">
    <source>
        <dbReference type="EMBL" id="PPK33450.1"/>
    </source>
</evidence>
<comment type="caution">
    <text evidence="1">The sequence shown here is derived from an EMBL/GenBank/DDBJ whole genome shotgun (WGS) entry which is preliminary data.</text>
</comment>
<accession>A0A2S6F7P2</accession>
<organism evidence="1 2">
    <name type="scientific">Legionella pneumophila</name>
    <dbReference type="NCBI Taxonomy" id="446"/>
    <lineage>
        <taxon>Bacteria</taxon>
        <taxon>Pseudomonadati</taxon>
        <taxon>Pseudomonadota</taxon>
        <taxon>Gammaproteobacteria</taxon>
        <taxon>Legionellales</taxon>
        <taxon>Legionellaceae</taxon>
        <taxon>Legionella</taxon>
    </lineage>
</organism>
<gene>
    <name evidence="1" type="ORF">C3928_01580</name>
</gene>
<name>A0A2S6F7P2_LEGPN</name>
<proteinExistence type="predicted"/>
<sequence length="272" mass="31159">MFVKSPRIDLNRHSKIWINPEGEIPKKIIERLKWQKETRPEDTITLFVNRACGDKSSSALESLRACGIKIKIIELCLEKNEKQDDPFVIACFNKALDIAKKEKNLADRVKASVRATNVLRLMKLVQHEGLYSDNDILFLKFDTASLPTPYLFGQYEGEVNDVHLFGMAINDPLTTDYFYARLVEKMKRPWEKEITPDEFEPPCGLYLVPGEIISKIQFGHLKFAEIKDCIITGSDQSHHDITRAKKLLSSEEDSLLNEAKSAVASQEKQYRV</sequence>
<reference evidence="1 2" key="1">
    <citation type="submission" date="2018-02" db="EMBL/GenBank/DDBJ databases">
        <title>Draft genome sequences of four Legionella pneumophila clinical strains isolated in Ontario.</title>
        <authorList>
            <person name="Fortuna A."/>
            <person name="Ramnarine R."/>
            <person name="Li A."/>
            <person name="Frantz C."/>
            <person name="Mallo G."/>
        </authorList>
    </citation>
    <scope>NUCLEOTIDE SEQUENCE [LARGE SCALE GENOMIC DNA]</scope>
    <source>
        <strain evidence="1 2">LG61</strain>
    </source>
</reference>
<dbReference type="AlphaFoldDB" id="A0A2S6F7P2"/>
<dbReference type="OrthoDB" id="5643986at2"/>
<evidence type="ECO:0000313" key="2">
    <source>
        <dbReference type="Proteomes" id="UP000239239"/>
    </source>
</evidence>
<dbReference type="EMBL" id="PQWY01000002">
    <property type="protein sequence ID" value="PPK33450.1"/>
    <property type="molecule type" value="Genomic_DNA"/>
</dbReference>
<dbReference type="Proteomes" id="UP000239239">
    <property type="component" value="Unassembled WGS sequence"/>
</dbReference>
<protein>
    <submittedName>
        <fullName evidence="1">Uncharacterized protein</fullName>
    </submittedName>
</protein>